<name>A0AA40BIV9_9PEZI</name>
<protein>
    <recommendedName>
        <fullName evidence="5">Secreted protein</fullName>
    </recommendedName>
</protein>
<keyword evidence="1" id="KW-0812">Transmembrane</keyword>
<evidence type="ECO:0000256" key="1">
    <source>
        <dbReference type="SAM" id="Phobius"/>
    </source>
</evidence>
<dbReference type="GeneID" id="85324354"/>
<comment type="caution">
    <text evidence="3">The sequence shown here is derived from an EMBL/GenBank/DDBJ whole genome shotgun (WGS) entry which is preliminary data.</text>
</comment>
<reference evidence="3" key="1">
    <citation type="submission" date="2023-06" db="EMBL/GenBank/DDBJ databases">
        <title>Genome-scale phylogeny and comparative genomics of the fungal order Sordariales.</title>
        <authorList>
            <consortium name="Lawrence Berkeley National Laboratory"/>
            <person name="Hensen N."/>
            <person name="Bonometti L."/>
            <person name="Westerberg I."/>
            <person name="Brannstrom I.O."/>
            <person name="Guillou S."/>
            <person name="Cros-Aarteil S."/>
            <person name="Calhoun S."/>
            <person name="Haridas S."/>
            <person name="Kuo A."/>
            <person name="Mondo S."/>
            <person name="Pangilinan J."/>
            <person name="Riley R."/>
            <person name="LaButti K."/>
            <person name="Andreopoulos B."/>
            <person name="Lipzen A."/>
            <person name="Chen C."/>
            <person name="Yanf M."/>
            <person name="Daum C."/>
            <person name="Ng V."/>
            <person name="Clum A."/>
            <person name="Steindorff A."/>
            <person name="Ohm R."/>
            <person name="Martin F."/>
            <person name="Silar P."/>
            <person name="Natvig D."/>
            <person name="Lalanne C."/>
            <person name="Gautier V."/>
            <person name="Ament-velasquez S.L."/>
            <person name="Kruys A."/>
            <person name="Hutchinson M.I."/>
            <person name="Powell A.J."/>
            <person name="Barry K."/>
            <person name="Miller A.N."/>
            <person name="Grigoriev I.V."/>
            <person name="Debuchy R."/>
            <person name="Gladieux P."/>
            <person name="Thoren M.H."/>
            <person name="Johannesson H."/>
        </authorList>
    </citation>
    <scope>NUCLEOTIDE SEQUENCE</scope>
    <source>
        <strain evidence="3">SMH2392-1A</strain>
    </source>
</reference>
<feature type="signal peptide" evidence="2">
    <location>
        <begin position="1"/>
        <end position="28"/>
    </location>
</feature>
<organism evidence="3 4">
    <name type="scientific">Lasiosphaeria miniovina</name>
    <dbReference type="NCBI Taxonomy" id="1954250"/>
    <lineage>
        <taxon>Eukaryota</taxon>
        <taxon>Fungi</taxon>
        <taxon>Dikarya</taxon>
        <taxon>Ascomycota</taxon>
        <taxon>Pezizomycotina</taxon>
        <taxon>Sordariomycetes</taxon>
        <taxon>Sordariomycetidae</taxon>
        <taxon>Sordariales</taxon>
        <taxon>Lasiosphaeriaceae</taxon>
        <taxon>Lasiosphaeria</taxon>
    </lineage>
</organism>
<dbReference type="RefSeq" id="XP_060303904.1">
    <property type="nucleotide sequence ID" value="XM_060441084.1"/>
</dbReference>
<proteinExistence type="predicted"/>
<dbReference type="AlphaFoldDB" id="A0AA40BIV9"/>
<feature type="transmembrane region" description="Helical" evidence="1">
    <location>
        <begin position="38"/>
        <end position="63"/>
    </location>
</feature>
<dbReference type="EMBL" id="JAUIRO010000001">
    <property type="protein sequence ID" value="KAK0735027.1"/>
    <property type="molecule type" value="Genomic_DNA"/>
</dbReference>
<gene>
    <name evidence="3" type="ORF">B0T26DRAFT_690573</name>
</gene>
<evidence type="ECO:0000313" key="3">
    <source>
        <dbReference type="EMBL" id="KAK0735027.1"/>
    </source>
</evidence>
<keyword evidence="1" id="KW-1133">Transmembrane helix</keyword>
<dbReference type="Proteomes" id="UP001172101">
    <property type="component" value="Unassembled WGS sequence"/>
</dbReference>
<evidence type="ECO:0000313" key="4">
    <source>
        <dbReference type="Proteomes" id="UP001172101"/>
    </source>
</evidence>
<sequence>MSFVCVCGMHAWMHAGCFFLFFFSTCLSQTLNVRASFIASFLHVCISLVSPVRHLLLSFLTLVSLSRPIASPLSIRCRGYCIVHSTSTYFSVKRVDGTELVFPGVFARARRSTAVALSDNR</sequence>
<keyword evidence="2" id="KW-0732">Signal</keyword>
<accession>A0AA40BIV9</accession>
<evidence type="ECO:0008006" key="5">
    <source>
        <dbReference type="Google" id="ProtNLM"/>
    </source>
</evidence>
<keyword evidence="4" id="KW-1185">Reference proteome</keyword>
<feature type="chain" id="PRO_5041383625" description="Secreted protein" evidence="2">
    <location>
        <begin position="29"/>
        <end position="121"/>
    </location>
</feature>
<keyword evidence="1" id="KW-0472">Membrane</keyword>
<evidence type="ECO:0000256" key="2">
    <source>
        <dbReference type="SAM" id="SignalP"/>
    </source>
</evidence>